<organism evidence="5 6">
    <name type="scientific">Klugiella xanthotipulae</name>
    <dbReference type="NCBI Taxonomy" id="244735"/>
    <lineage>
        <taxon>Bacteria</taxon>
        <taxon>Bacillati</taxon>
        <taxon>Actinomycetota</taxon>
        <taxon>Actinomycetes</taxon>
        <taxon>Micrococcales</taxon>
        <taxon>Microbacteriaceae</taxon>
        <taxon>Klugiella</taxon>
    </lineage>
</organism>
<sequence>MSALSHRIVRIGAACVVISLALGGCASGETSDGEQSLTFAIEGANISDGHLDIHKTQIDASAMVLRNVFDSLVDLDAQGNPVPWLAQSWTVAEDGLTYTFHLRNDVTFQDGEPFNAAAVQANFDHVVAPETESAQALSLLGGDLYAGTDIVDDYTVNVRFTAPFAPFLQNASSTLLGFYSPVVLETHADELAAGGPGITVGSGPFELTDFTPGQQLVMEKFTDYNWPSEAASHSGPALLDRLVITILPESAVRIGALTSGEADVATDLPPSSVKDLGSEVAVTSIDLPGLPYSLYLNDGFGVFRDVKVRQAFRQGMDIDSAVKTVFSGQYDRAWSILGPTTPNAYDASLEGTWQYDRKKANALLDEAGWTVRDTEGYRTKEGKRLSATWTAYTPVSEENQSLANAFQEDLKAIGFELVRENLEPAQYMEKYTPRAFDLTDWAFSGVDPDLLRNHLHSDGYQTVSTVSRPDIDALLDGAAASTDPTQRADLYRQVQQWNNDFVSIVPIYVPSAITAAGLHVRGLAYDLYGRPLFYGVSVT</sequence>
<reference evidence="5 6" key="1">
    <citation type="submission" date="2019-06" db="EMBL/GenBank/DDBJ databases">
        <title>Sequencing the genomes of 1000 actinobacteria strains.</title>
        <authorList>
            <person name="Klenk H.-P."/>
        </authorList>
    </citation>
    <scope>NUCLEOTIDE SEQUENCE [LARGE SCALE GENOMIC DNA]</scope>
    <source>
        <strain evidence="5 6">DSM 18031</strain>
    </source>
</reference>
<dbReference type="PROSITE" id="PS51257">
    <property type="entry name" value="PROKAR_LIPOPROTEIN"/>
    <property type="match status" value="1"/>
</dbReference>
<comment type="caution">
    <text evidence="5">The sequence shown here is derived from an EMBL/GenBank/DDBJ whole genome shotgun (WGS) entry which is preliminary data.</text>
</comment>
<dbReference type="Pfam" id="PF00496">
    <property type="entry name" value="SBP_bac_5"/>
    <property type="match status" value="1"/>
</dbReference>
<dbReference type="GO" id="GO:0042597">
    <property type="term" value="C:periplasmic space"/>
    <property type="evidence" value="ECO:0007669"/>
    <property type="project" value="UniProtKB-ARBA"/>
</dbReference>
<keyword evidence="2" id="KW-0813">Transport</keyword>
<name>A0A543HSJ0_9MICO</name>
<dbReference type="CDD" id="cd08492">
    <property type="entry name" value="PBP2_NikA_DppA_OppA_like_15"/>
    <property type="match status" value="1"/>
</dbReference>
<evidence type="ECO:0000256" key="3">
    <source>
        <dbReference type="ARBA" id="ARBA00022729"/>
    </source>
</evidence>
<evidence type="ECO:0000256" key="2">
    <source>
        <dbReference type="ARBA" id="ARBA00022448"/>
    </source>
</evidence>
<evidence type="ECO:0000313" key="5">
    <source>
        <dbReference type="EMBL" id="TQM61301.1"/>
    </source>
</evidence>
<dbReference type="SUPFAM" id="SSF53850">
    <property type="entry name" value="Periplasmic binding protein-like II"/>
    <property type="match status" value="1"/>
</dbReference>
<feature type="domain" description="Solute-binding protein family 5" evidence="4">
    <location>
        <begin position="80"/>
        <end position="449"/>
    </location>
</feature>
<evidence type="ECO:0000313" key="6">
    <source>
        <dbReference type="Proteomes" id="UP000318331"/>
    </source>
</evidence>
<evidence type="ECO:0000256" key="1">
    <source>
        <dbReference type="ARBA" id="ARBA00005695"/>
    </source>
</evidence>
<gene>
    <name evidence="5" type="ORF">FB466_2249</name>
</gene>
<dbReference type="Proteomes" id="UP000318331">
    <property type="component" value="Unassembled WGS sequence"/>
</dbReference>
<dbReference type="InterPro" id="IPR000914">
    <property type="entry name" value="SBP_5_dom"/>
</dbReference>
<accession>A0A543HSJ0</accession>
<dbReference type="InterPro" id="IPR039424">
    <property type="entry name" value="SBP_5"/>
</dbReference>
<protein>
    <submittedName>
        <fullName evidence="5">Peptide/nickel transport system substrate-binding protein</fullName>
    </submittedName>
</protein>
<dbReference type="AlphaFoldDB" id="A0A543HSJ0"/>
<keyword evidence="3" id="KW-0732">Signal</keyword>
<dbReference type="EMBL" id="VFPN01000003">
    <property type="protein sequence ID" value="TQM61301.1"/>
    <property type="molecule type" value="Genomic_DNA"/>
</dbReference>
<dbReference type="GO" id="GO:0043190">
    <property type="term" value="C:ATP-binding cassette (ABC) transporter complex"/>
    <property type="evidence" value="ECO:0007669"/>
    <property type="project" value="InterPro"/>
</dbReference>
<dbReference type="GO" id="GO:0015833">
    <property type="term" value="P:peptide transport"/>
    <property type="evidence" value="ECO:0007669"/>
    <property type="project" value="TreeGrafter"/>
</dbReference>
<dbReference type="Gene3D" id="3.40.190.10">
    <property type="entry name" value="Periplasmic binding protein-like II"/>
    <property type="match status" value="1"/>
</dbReference>
<proteinExistence type="inferred from homology"/>
<comment type="similarity">
    <text evidence="1">Belongs to the bacterial solute-binding protein 5 family.</text>
</comment>
<dbReference type="PIRSF" id="PIRSF002741">
    <property type="entry name" value="MppA"/>
    <property type="match status" value="1"/>
</dbReference>
<dbReference type="PANTHER" id="PTHR30290">
    <property type="entry name" value="PERIPLASMIC BINDING COMPONENT OF ABC TRANSPORTER"/>
    <property type="match status" value="1"/>
</dbReference>
<dbReference type="PANTHER" id="PTHR30290:SF9">
    <property type="entry name" value="OLIGOPEPTIDE-BINDING PROTEIN APPA"/>
    <property type="match status" value="1"/>
</dbReference>
<keyword evidence="6" id="KW-1185">Reference proteome</keyword>
<evidence type="ECO:0000259" key="4">
    <source>
        <dbReference type="Pfam" id="PF00496"/>
    </source>
</evidence>
<dbReference type="GO" id="GO:1904680">
    <property type="term" value="F:peptide transmembrane transporter activity"/>
    <property type="evidence" value="ECO:0007669"/>
    <property type="project" value="TreeGrafter"/>
</dbReference>
<dbReference type="Gene3D" id="3.10.105.10">
    <property type="entry name" value="Dipeptide-binding Protein, Domain 3"/>
    <property type="match status" value="1"/>
</dbReference>
<dbReference type="InterPro" id="IPR030678">
    <property type="entry name" value="Peptide/Ni-bd"/>
</dbReference>